<dbReference type="RefSeq" id="WP_004569958.1">
    <property type="nucleotide sequence ID" value="NZ_CH724148.1"/>
</dbReference>
<dbReference type="OrthoDB" id="9809780at2"/>
<reference evidence="1 2" key="1">
    <citation type="submission" date="2006-02" db="EMBL/GenBank/DDBJ databases">
        <authorList>
            <person name="Murray A."/>
            <person name="Staley J."/>
            <person name="Ferriera S."/>
            <person name="Johnson J."/>
            <person name="Kravitz S."/>
            <person name="Halpern A."/>
            <person name="Remington K."/>
            <person name="Beeson K."/>
            <person name="Tran B."/>
            <person name="Rogers Y.-H."/>
            <person name="Friedman R."/>
            <person name="Venter J.C."/>
        </authorList>
    </citation>
    <scope>NUCLEOTIDE SEQUENCE [LARGE SCALE GENOMIC DNA]</scope>
    <source>
        <strain evidence="1 2">23-P</strain>
    </source>
</reference>
<protein>
    <submittedName>
        <fullName evidence="1">Uncharacterized protein</fullName>
    </submittedName>
</protein>
<name>A4BYP7_9FLAO</name>
<accession>A4BYP7</accession>
<evidence type="ECO:0000313" key="2">
    <source>
        <dbReference type="Proteomes" id="UP000003053"/>
    </source>
</evidence>
<sequence length="177" mass="19328">MKLAVAAPNIRVTEILDVYNDNAPTNVLKALSKVTVKGVVDSDNDSSNGFLSDFTGRVFTTIFDKYLDKTILANDGNGDRRTFDTEDSKLFRGKAAVVKGVFAFDFIVPKDVKIVLGPRKLSFYAENEVIGKAGYTNDVVVGGIIAYRHEDTVGPEIQAFLNDESFIEGAIPMALQI</sequence>
<dbReference type="HOGENOM" id="CLU_1516566_0_0_10"/>
<dbReference type="eggNOG" id="COG1572">
    <property type="taxonomic scope" value="Bacteria"/>
</dbReference>
<organism evidence="1 2">
    <name type="scientific">Polaribacter irgensii 23-P</name>
    <dbReference type="NCBI Taxonomy" id="313594"/>
    <lineage>
        <taxon>Bacteria</taxon>
        <taxon>Pseudomonadati</taxon>
        <taxon>Bacteroidota</taxon>
        <taxon>Flavobacteriia</taxon>
        <taxon>Flavobacteriales</taxon>
        <taxon>Flavobacteriaceae</taxon>
    </lineage>
</organism>
<dbReference type="Proteomes" id="UP000003053">
    <property type="component" value="Unassembled WGS sequence"/>
</dbReference>
<comment type="caution">
    <text evidence="1">The sequence shown here is derived from an EMBL/GenBank/DDBJ whole genome shotgun (WGS) entry which is preliminary data.</text>
</comment>
<keyword evidence="2" id="KW-1185">Reference proteome</keyword>
<evidence type="ECO:0000313" key="1">
    <source>
        <dbReference type="EMBL" id="EAR12290.1"/>
    </source>
</evidence>
<dbReference type="STRING" id="313594.PI23P_06690"/>
<dbReference type="EMBL" id="AAOG01000002">
    <property type="protein sequence ID" value="EAR12290.1"/>
    <property type="molecule type" value="Genomic_DNA"/>
</dbReference>
<gene>
    <name evidence="1" type="ORF">PI23P_06690</name>
</gene>
<dbReference type="AlphaFoldDB" id="A4BYP7"/>
<proteinExistence type="predicted"/>